<keyword evidence="1" id="KW-0732">Signal</keyword>
<protein>
    <recommendedName>
        <fullName evidence="4">Outer membrane lipoprotein-sorting protein</fullName>
    </recommendedName>
</protein>
<dbReference type="Proteomes" id="UP000199021">
    <property type="component" value="Unassembled WGS sequence"/>
</dbReference>
<feature type="signal peptide" evidence="1">
    <location>
        <begin position="1"/>
        <end position="22"/>
    </location>
</feature>
<evidence type="ECO:0000256" key="1">
    <source>
        <dbReference type="SAM" id="SignalP"/>
    </source>
</evidence>
<reference evidence="3" key="1">
    <citation type="submission" date="2016-10" db="EMBL/GenBank/DDBJ databases">
        <authorList>
            <person name="Varghese N."/>
            <person name="Submissions S."/>
        </authorList>
    </citation>
    <scope>NUCLEOTIDE SEQUENCE [LARGE SCALE GENOMIC DNA]</scope>
    <source>
        <strain evidence="3">DSM 24740</strain>
    </source>
</reference>
<feature type="chain" id="PRO_5011554385" description="Outer membrane lipoprotein-sorting protein" evidence="1">
    <location>
        <begin position="23"/>
        <end position="252"/>
    </location>
</feature>
<evidence type="ECO:0000313" key="3">
    <source>
        <dbReference type="Proteomes" id="UP000199021"/>
    </source>
</evidence>
<dbReference type="EMBL" id="FOFB01000015">
    <property type="protein sequence ID" value="SEQ75707.1"/>
    <property type="molecule type" value="Genomic_DNA"/>
</dbReference>
<proteinExistence type="predicted"/>
<dbReference type="OrthoDB" id="849114at2"/>
<organism evidence="2 3">
    <name type="scientific">Neolewinella agarilytica</name>
    <dbReference type="NCBI Taxonomy" id="478744"/>
    <lineage>
        <taxon>Bacteria</taxon>
        <taxon>Pseudomonadati</taxon>
        <taxon>Bacteroidota</taxon>
        <taxon>Saprospiria</taxon>
        <taxon>Saprospirales</taxon>
        <taxon>Lewinellaceae</taxon>
        <taxon>Neolewinella</taxon>
    </lineage>
</organism>
<keyword evidence="3" id="KW-1185">Reference proteome</keyword>
<evidence type="ECO:0008006" key="4">
    <source>
        <dbReference type="Google" id="ProtNLM"/>
    </source>
</evidence>
<gene>
    <name evidence="2" type="ORF">SAMN05444359_11559</name>
</gene>
<dbReference type="InParanoid" id="A0A1H9IMH3"/>
<name>A0A1H9IMH3_9BACT</name>
<dbReference type="AlphaFoldDB" id="A0A1H9IMH3"/>
<accession>A0A1H9IMH3</accession>
<dbReference type="STRING" id="478744.SAMN05444359_11559"/>
<dbReference type="Pfam" id="PF14125">
    <property type="entry name" value="DUF4292"/>
    <property type="match status" value="1"/>
</dbReference>
<sequence length="252" mass="28506">MRLLLSLAAFTLFFAASCTKKALDGRDGRDGLSATSKASQVMKELEDSRFASQYFEGRAKVDVKSPKMNIGGTATIRVEQDKAIWMSVKKFGFEGARALIRPDSFFVINRLNGDYTAEPLSYIERKYKIPARFDLLQEMVMGNAVFFSRDLELETVGENFILNGRDKRFATKHTVDARGYKLLGMDLTELAQDRKLVINNADFRRIEGQGDNDFAHQRTVVIDTEETGKATLDLEFTRLSFSGPLAMPFQRR</sequence>
<evidence type="ECO:0000313" key="2">
    <source>
        <dbReference type="EMBL" id="SEQ75707.1"/>
    </source>
</evidence>
<dbReference type="RefSeq" id="WP_090169624.1">
    <property type="nucleotide sequence ID" value="NZ_FOFB01000015.1"/>
</dbReference>
<dbReference type="PROSITE" id="PS51257">
    <property type="entry name" value="PROKAR_LIPOPROTEIN"/>
    <property type="match status" value="1"/>
</dbReference>
<dbReference type="InterPro" id="IPR025634">
    <property type="entry name" value="DUF4292"/>
</dbReference>